<gene>
    <name evidence="2" type="ORF">mRhiFer1_008888</name>
</gene>
<protein>
    <submittedName>
        <fullName evidence="2">Uncharacterized protein</fullName>
    </submittedName>
</protein>
<organism evidence="2 3">
    <name type="scientific">Rhinolophus ferrumequinum</name>
    <name type="common">Greater horseshoe bat</name>
    <dbReference type="NCBI Taxonomy" id="59479"/>
    <lineage>
        <taxon>Eukaryota</taxon>
        <taxon>Metazoa</taxon>
        <taxon>Chordata</taxon>
        <taxon>Craniata</taxon>
        <taxon>Vertebrata</taxon>
        <taxon>Euteleostomi</taxon>
        <taxon>Mammalia</taxon>
        <taxon>Eutheria</taxon>
        <taxon>Laurasiatheria</taxon>
        <taxon>Chiroptera</taxon>
        <taxon>Yinpterochiroptera</taxon>
        <taxon>Rhinolophoidea</taxon>
        <taxon>Rhinolophidae</taxon>
        <taxon>Rhinolophinae</taxon>
        <taxon>Rhinolophus</taxon>
    </lineage>
</organism>
<proteinExistence type="predicted"/>
<dbReference type="Proteomes" id="UP000585614">
    <property type="component" value="Unassembled WGS sequence"/>
</dbReference>
<name>A0A7J7TEP4_RHIFE</name>
<reference evidence="2 3" key="1">
    <citation type="journal article" date="2020" name="Nature">
        <title>Six reference-quality genomes reveal evolution of bat adaptations.</title>
        <authorList>
            <person name="Jebb D."/>
            <person name="Huang Z."/>
            <person name="Pippel M."/>
            <person name="Hughes G.M."/>
            <person name="Lavrichenko K."/>
            <person name="Devanna P."/>
            <person name="Winkler S."/>
            <person name="Jermiin L.S."/>
            <person name="Skirmuntt E.C."/>
            <person name="Katzourakis A."/>
            <person name="Burkitt-Gray L."/>
            <person name="Ray D.A."/>
            <person name="Sullivan K.A.M."/>
            <person name="Roscito J.G."/>
            <person name="Kirilenko B.M."/>
            <person name="Davalos L.M."/>
            <person name="Corthals A.P."/>
            <person name="Power M.L."/>
            <person name="Jones G."/>
            <person name="Ransome R.D."/>
            <person name="Dechmann D.K.N."/>
            <person name="Locatelli A.G."/>
            <person name="Puechmaille S.J."/>
            <person name="Fedrigo O."/>
            <person name="Jarvis E.D."/>
            <person name="Hiller M."/>
            <person name="Vernes S.C."/>
            <person name="Myers E.W."/>
            <person name="Teeling E.C."/>
        </authorList>
    </citation>
    <scope>NUCLEOTIDE SEQUENCE [LARGE SCALE GENOMIC DNA]</scope>
    <source>
        <strain evidence="2">MRhiFer1</strain>
        <tissue evidence="2">Lung</tissue>
    </source>
</reference>
<dbReference type="EMBL" id="JACAGC010000020">
    <property type="protein sequence ID" value="KAF6298833.1"/>
    <property type="molecule type" value="Genomic_DNA"/>
</dbReference>
<accession>A0A7J7TEP4</accession>
<dbReference type="AlphaFoldDB" id="A0A7J7TEP4"/>
<sequence>MLLLCLGPSQRLNSLPTPSPPLPSPPLPSPRGLLPCHSPETPIPSSPHASLRLQVPSLSAPLFNFLFFIKISREKLKSLYSEHPYANHPEPTLTTSPVLSHLRDSAALPSRLPLVHFSMNRGCQDASAELRMPTLNQSLFVFRCFFF</sequence>
<evidence type="ECO:0000256" key="1">
    <source>
        <dbReference type="SAM" id="MobiDB-lite"/>
    </source>
</evidence>
<feature type="region of interest" description="Disordered" evidence="1">
    <location>
        <begin position="12"/>
        <end position="32"/>
    </location>
</feature>
<feature type="compositionally biased region" description="Pro residues" evidence="1">
    <location>
        <begin position="17"/>
        <end position="29"/>
    </location>
</feature>
<evidence type="ECO:0000313" key="2">
    <source>
        <dbReference type="EMBL" id="KAF6298833.1"/>
    </source>
</evidence>
<evidence type="ECO:0000313" key="3">
    <source>
        <dbReference type="Proteomes" id="UP000585614"/>
    </source>
</evidence>
<comment type="caution">
    <text evidence="2">The sequence shown here is derived from an EMBL/GenBank/DDBJ whole genome shotgun (WGS) entry which is preliminary data.</text>
</comment>